<accession>A0A848CUD0</accession>
<dbReference type="InterPro" id="IPR013792">
    <property type="entry name" value="RNA3'P_cycl/enolpyr_Trfase_a/b"/>
</dbReference>
<dbReference type="EMBL" id="JABAGO010000001">
    <property type="protein sequence ID" value="NME96896.1"/>
    <property type="molecule type" value="Genomic_DNA"/>
</dbReference>
<dbReference type="Pfam" id="PF00275">
    <property type="entry name" value="EPSP_synthase"/>
    <property type="match status" value="1"/>
</dbReference>
<evidence type="ECO:0000256" key="7">
    <source>
        <dbReference type="ARBA" id="ARBA00023141"/>
    </source>
</evidence>
<keyword evidence="7 9" id="KW-0057">Aromatic amino acid biosynthesis</keyword>
<evidence type="ECO:0000256" key="2">
    <source>
        <dbReference type="ARBA" id="ARBA00004811"/>
    </source>
</evidence>
<feature type="binding site" evidence="9">
    <location>
        <position position="345"/>
    </location>
    <ligand>
        <name>phosphoenolpyruvate</name>
        <dbReference type="ChEBI" id="CHEBI:58702"/>
    </ligand>
</feature>
<feature type="binding site" evidence="9">
    <location>
        <position position="165"/>
    </location>
    <ligand>
        <name>3-phosphoshikimate</name>
        <dbReference type="ChEBI" id="CHEBI:145989"/>
    </ligand>
</feature>
<dbReference type="AlphaFoldDB" id="A0A848CUD0"/>
<dbReference type="InterPro" id="IPR001986">
    <property type="entry name" value="Enolpyruvate_Tfrase_dom"/>
</dbReference>
<dbReference type="GeneID" id="92840039"/>
<dbReference type="PANTHER" id="PTHR21090:SF5">
    <property type="entry name" value="PENTAFUNCTIONAL AROM POLYPEPTIDE"/>
    <property type="match status" value="1"/>
</dbReference>
<dbReference type="GO" id="GO:0005737">
    <property type="term" value="C:cytoplasm"/>
    <property type="evidence" value="ECO:0007669"/>
    <property type="project" value="UniProtKB-SubCell"/>
</dbReference>
<dbReference type="CDD" id="cd01556">
    <property type="entry name" value="EPSP_synthase"/>
    <property type="match status" value="1"/>
</dbReference>
<dbReference type="InterPro" id="IPR036968">
    <property type="entry name" value="Enolpyruvate_Tfrase_sf"/>
</dbReference>
<dbReference type="PROSITE" id="PS00885">
    <property type="entry name" value="EPSP_SYNTHASE_2"/>
    <property type="match status" value="1"/>
</dbReference>
<keyword evidence="4 9" id="KW-0963">Cytoplasm</keyword>
<feature type="binding site" evidence="9">
    <location>
        <position position="167"/>
    </location>
    <ligand>
        <name>phosphoenolpyruvate</name>
        <dbReference type="ChEBI" id="CHEBI:58702"/>
    </ligand>
</feature>
<feature type="binding site" evidence="9">
    <location>
        <position position="341"/>
    </location>
    <ligand>
        <name>3-phosphoshikimate</name>
        <dbReference type="ChEBI" id="CHEBI:145989"/>
    </ligand>
</feature>
<feature type="binding site" evidence="9">
    <location>
        <position position="21"/>
    </location>
    <ligand>
        <name>3-phosphoshikimate</name>
        <dbReference type="ChEBI" id="CHEBI:145989"/>
    </ligand>
</feature>
<dbReference type="PIRSF" id="PIRSF000505">
    <property type="entry name" value="EPSPS"/>
    <property type="match status" value="1"/>
</dbReference>
<dbReference type="GO" id="GO:0009073">
    <property type="term" value="P:aromatic amino acid family biosynthetic process"/>
    <property type="evidence" value="ECO:0007669"/>
    <property type="project" value="UniProtKB-KW"/>
</dbReference>
<feature type="binding site" evidence="9">
    <location>
        <position position="25"/>
    </location>
    <ligand>
        <name>3-phosphoshikimate</name>
        <dbReference type="ChEBI" id="CHEBI:145989"/>
    </ligand>
</feature>
<evidence type="ECO:0000256" key="1">
    <source>
        <dbReference type="ARBA" id="ARBA00002174"/>
    </source>
</evidence>
<comment type="subunit">
    <text evidence="9">Monomer.</text>
</comment>
<comment type="similarity">
    <text evidence="3 9">Belongs to the EPSP synthase family.</text>
</comment>
<protein>
    <recommendedName>
        <fullName evidence="9">3-phosphoshikimate 1-carboxyvinyltransferase</fullName>
        <ecNumber evidence="9">2.5.1.19</ecNumber>
    </recommendedName>
    <alternativeName>
        <fullName evidence="9">5-enolpyruvylshikimate-3-phosphate synthase</fullName>
        <shortName evidence="9">EPSP synthase</shortName>
        <shortName evidence="9">EPSPS</shortName>
    </alternativeName>
</protein>
<comment type="pathway">
    <text evidence="2 9">Metabolic intermediate biosynthesis; chorismate biosynthesis; chorismate from D-erythrose 4-phosphate and phosphoenolpyruvate: step 6/7.</text>
</comment>
<comment type="catalytic activity">
    <reaction evidence="8">
        <text>3-phosphoshikimate + phosphoenolpyruvate = 5-O-(1-carboxyvinyl)-3-phosphoshikimate + phosphate</text>
        <dbReference type="Rhea" id="RHEA:21256"/>
        <dbReference type="ChEBI" id="CHEBI:43474"/>
        <dbReference type="ChEBI" id="CHEBI:57701"/>
        <dbReference type="ChEBI" id="CHEBI:58702"/>
        <dbReference type="ChEBI" id="CHEBI:145989"/>
        <dbReference type="EC" id="2.5.1.19"/>
    </reaction>
    <physiologicalReaction direction="left-to-right" evidence="8">
        <dbReference type="Rhea" id="RHEA:21257"/>
    </physiologicalReaction>
</comment>
<dbReference type="PANTHER" id="PTHR21090">
    <property type="entry name" value="AROM/DEHYDROQUINATE SYNTHASE"/>
    <property type="match status" value="1"/>
</dbReference>
<evidence type="ECO:0000313" key="12">
    <source>
        <dbReference type="Proteomes" id="UP000561326"/>
    </source>
</evidence>
<dbReference type="InterPro" id="IPR006264">
    <property type="entry name" value="EPSP_synthase"/>
</dbReference>
<feature type="binding site" evidence="9">
    <location>
        <position position="167"/>
    </location>
    <ligand>
        <name>3-phosphoshikimate</name>
        <dbReference type="ChEBI" id="CHEBI:145989"/>
    </ligand>
</feature>
<feature type="binding site" evidence="9">
    <location>
        <position position="120"/>
    </location>
    <ligand>
        <name>phosphoenolpyruvate</name>
        <dbReference type="ChEBI" id="CHEBI:58702"/>
    </ligand>
</feature>
<dbReference type="SUPFAM" id="SSF55205">
    <property type="entry name" value="EPT/RTPC-like"/>
    <property type="match status" value="1"/>
</dbReference>
<dbReference type="Proteomes" id="UP000561326">
    <property type="component" value="Unassembled WGS sequence"/>
</dbReference>
<keyword evidence="6 9" id="KW-0808">Transferase</keyword>
<dbReference type="OrthoDB" id="9809920at2"/>
<keyword evidence="5 9" id="KW-0028">Amino-acid biosynthesis</keyword>
<dbReference type="NCBIfam" id="TIGR01356">
    <property type="entry name" value="aroA"/>
    <property type="match status" value="1"/>
</dbReference>
<dbReference type="GO" id="GO:0003866">
    <property type="term" value="F:3-phosphoshikimate 1-carboxyvinyltransferase activity"/>
    <property type="evidence" value="ECO:0007669"/>
    <property type="project" value="UniProtKB-UniRule"/>
</dbReference>
<name>A0A848CUD0_ANEAE</name>
<feature type="binding site" evidence="9">
    <location>
        <position position="20"/>
    </location>
    <ligand>
        <name>phosphoenolpyruvate</name>
        <dbReference type="ChEBI" id="CHEBI:58702"/>
    </ligand>
</feature>
<evidence type="ECO:0000256" key="6">
    <source>
        <dbReference type="ARBA" id="ARBA00022679"/>
    </source>
</evidence>
<feature type="active site" description="Proton acceptor" evidence="9">
    <location>
        <position position="314"/>
    </location>
</feature>
<sequence>MATIQGVQRVEGEITVPGDKSISHRAVMFSALAEGTTSIEGFLPGADCLSTISCFRKLGITVKQDGDCVQVEGKGWYGLTEPADILDIGNSGTTIRLMMGILSTQPFHSVLIGDESIARRPMKRVTGPLRQMGADIAGRQNGEYTPLSLRGGKLTGIEYHSPVSSAQIKSAVLLAGLQAEGTTTVYEPELSRDHTERMLRSFGVEVESFTGGVRIHGGQRLVSPGRIQVPGDISSAAFPLVAAAMLPGSRVTVRNVGINPTRSGIIDVLKAMGADLMLHNERLMNGEPVADIEVAYSFLKGTEIGGGIIPRLIDEIPVIAVLATQAEGVTVIKDAAELKVKETNRIDTVVAELRKMGAHIEPTEDGMIIHGGTPLTGAVCDSHGDHRIGMAVAVAGLAASGETTVLNAASIDVSFPGFFATLQQISE</sequence>
<proteinExistence type="inferred from homology"/>
<feature type="binding site" evidence="9">
    <location>
        <position position="20"/>
    </location>
    <ligand>
        <name>3-phosphoshikimate</name>
        <dbReference type="ChEBI" id="CHEBI:145989"/>
    </ligand>
</feature>
<dbReference type="FunFam" id="3.65.10.10:FF:000005">
    <property type="entry name" value="3-phosphoshikimate 1-carboxyvinyltransferase"/>
    <property type="match status" value="1"/>
</dbReference>
<feature type="binding site" evidence="9">
    <location>
        <position position="314"/>
    </location>
    <ligand>
        <name>3-phosphoshikimate</name>
        <dbReference type="ChEBI" id="CHEBI:145989"/>
    </ligand>
</feature>
<evidence type="ECO:0000313" key="11">
    <source>
        <dbReference type="EMBL" id="NME96896.1"/>
    </source>
</evidence>
<dbReference type="Gene3D" id="3.65.10.10">
    <property type="entry name" value="Enolpyruvate transferase domain"/>
    <property type="match status" value="2"/>
</dbReference>
<reference evidence="11 12" key="1">
    <citation type="submission" date="2020-04" db="EMBL/GenBank/DDBJ databases">
        <authorList>
            <person name="Hitch T.C.A."/>
            <person name="Wylensek D."/>
            <person name="Clavel T."/>
        </authorList>
    </citation>
    <scope>NUCLEOTIDE SEQUENCE [LARGE SCALE GENOMIC DNA]</scope>
    <source>
        <strain evidence="11 12">WB01_D5_05</strain>
    </source>
</reference>
<feature type="domain" description="Enolpyruvate transferase" evidence="10">
    <location>
        <begin position="5"/>
        <end position="422"/>
    </location>
</feature>
<evidence type="ECO:0000259" key="10">
    <source>
        <dbReference type="Pfam" id="PF00275"/>
    </source>
</evidence>
<dbReference type="InterPro" id="IPR023193">
    <property type="entry name" value="EPSP_synthase_CS"/>
</dbReference>
<feature type="binding site" evidence="9">
    <location>
        <position position="92"/>
    </location>
    <ligand>
        <name>phosphoenolpyruvate</name>
        <dbReference type="ChEBI" id="CHEBI:58702"/>
    </ligand>
</feature>
<evidence type="ECO:0000256" key="4">
    <source>
        <dbReference type="ARBA" id="ARBA00022490"/>
    </source>
</evidence>
<dbReference type="RefSeq" id="WP_021622617.1">
    <property type="nucleotide sequence ID" value="NZ_CABKST010000181.1"/>
</dbReference>
<evidence type="ECO:0000256" key="5">
    <source>
        <dbReference type="ARBA" id="ARBA00022605"/>
    </source>
</evidence>
<evidence type="ECO:0000256" key="3">
    <source>
        <dbReference type="ARBA" id="ARBA00009948"/>
    </source>
</evidence>
<organism evidence="11 12">
    <name type="scientific">Aneurinibacillus aneurinilyticus</name>
    <name type="common">Bacillus aneurinolyticus</name>
    <dbReference type="NCBI Taxonomy" id="1391"/>
    <lineage>
        <taxon>Bacteria</taxon>
        <taxon>Bacillati</taxon>
        <taxon>Bacillota</taxon>
        <taxon>Bacilli</taxon>
        <taxon>Bacillales</taxon>
        <taxon>Paenibacillaceae</taxon>
        <taxon>Aneurinibacillus group</taxon>
        <taxon>Aneurinibacillus</taxon>
    </lineage>
</organism>
<comment type="caution">
    <text evidence="11">The sequence shown here is derived from an EMBL/GenBank/DDBJ whole genome shotgun (WGS) entry which is preliminary data.</text>
</comment>
<dbReference type="HAMAP" id="MF_00210">
    <property type="entry name" value="EPSP_synth"/>
    <property type="match status" value="1"/>
</dbReference>
<dbReference type="GO" id="GO:0009423">
    <property type="term" value="P:chorismate biosynthetic process"/>
    <property type="evidence" value="ECO:0007669"/>
    <property type="project" value="UniProtKB-UniRule"/>
</dbReference>
<gene>
    <name evidence="9 11" type="primary">aroA</name>
    <name evidence="11" type="ORF">HF838_01370</name>
</gene>
<dbReference type="EC" id="2.5.1.19" evidence="9"/>
<dbReference type="GO" id="GO:0008652">
    <property type="term" value="P:amino acid biosynthetic process"/>
    <property type="evidence" value="ECO:0007669"/>
    <property type="project" value="UniProtKB-KW"/>
</dbReference>
<dbReference type="FunFam" id="3.65.10.10:FF:000006">
    <property type="entry name" value="3-phosphoshikimate 1-carboxyvinyltransferase"/>
    <property type="match status" value="1"/>
</dbReference>
<evidence type="ECO:0000256" key="9">
    <source>
        <dbReference type="HAMAP-Rule" id="MF_00210"/>
    </source>
</evidence>
<comment type="function">
    <text evidence="1 9">Catalyzes the transfer of the enolpyruvyl moiety of phosphoenolpyruvate (PEP) to the 5-hydroxyl of shikimate-3-phosphate (S3P) to produce enolpyruvyl shikimate-3-phosphate and inorganic phosphate.</text>
</comment>
<comment type="caution">
    <text evidence="9">Lacks conserved residue(s) required for the propagation of feature annotation.</text>
</comment>
<evidence type="ECO:0000256" key="8">
    <source>
        <dbReference type="ARBA" id="ARBA00044633"/>
    </source>
</evidence>
<comment type="subcellular location">
    <subcellularLocation>
        <location evidence="9">Cytoplasm</location>
    </subcellularLocation>
</comment>
<dbReference type="UniPathway" id="UPA00053">
    <property type="reaction ID" value="UER00089"/>
</dbReference>
<feature type="binding site" evidence="9">
    <location>
        <position position="387"/>
    </location>
    <ligand>
        <name>phosphoenolpyruvate</name>
        <dbReference type="ChEBI" id="CHEBI:58702"/>
    </ligand>
</feature>
<dbReference type="PROSITE" id="PS00104">
    <property type="entry name" value="EPSP_SYNTHASE_1"/>
    <property type="match status" value="1"/>
</dbReference>